<reference evidence="3 5" key="2">
    <citation type="submission" date="2016-10" db="EMBL/GenBank/DDBJ databases">
        <authorList>
            <person name="de Groot N.N."/>
        </authorList>
    </citation>
    <scope>NUCLEOTIDE SEQUENCE [LARGE SCALE GENOMIC DNA]</scope>
    <source>
        <strain evidence="3 5">Z-7982</strain>
    </source>
</reference>
<dbReference type="SUPFAM" id="SSF51905">
    <property type="entry name" value="FAD/NAD(P)-binding domain"/>
    <property type="match status" value="1"/>
</dbReference>
<dbReference type="RefSeq" id="WP_072562131.1">
    <property type="nucleotide sequence ID" value="NZ_CP017921.1"/>
</dbReference>
<dbReference type="EMBL" id="CP017921">
    <property type="protein sequence ID" value="APH39715.1"/>
    <property type="molecule type" value="Genomic_DNA"/>
</dbReference>
<evidence type="ECO:0000313" key="2">
    <source>
        <dbReference type="EMBL" id="RNI08948.1"/>
    </source>
</evidence>
<dbReference type="EMBL" id="FNMU01000002">
    <property type="protein sequence ID" value="SDW37070.1"/>
    <property type="molecule type" value="Genomic_DNA"/>
</dbReference>
<evidence type="ECO:0000313" key="5">
    <source>
        <dbReference type="Proteomes" id="UP000198669"/>
    </source>
</evidence>
<reference evidence="2 6" key="3">
    <citation type="submission" date="2018-10" db="EMBL/GenBank/DDBJ databases">
        <title>Cultivation of a novel Methanohalophilus strain from Kebrit Deep of the Red Sea and a genomic comparison of members of the genus Methanohalophilus.</title>
        <authorList>
            <person name="Guan Y."/>
            <person name="Ngugi D.K."/>
            <person name="Stingl U."/>
        </authorList>
    </citation>
    <scope>NUCLEOTIDE SEQUENCE [LARGE SCALE GENOMIC DNA]</scope>
    <source>
        <strain evidence="2 6">DSM 3094</strain>
    </source>
</reference>
<gene>
    <name evidence="1" type="ORF">BHR79_09625</name>
    <name evidence="2" type="ORF">EFE40_05635</name>
    <name evidence="3" type="ORF">SAMN04515625_0844</name>
</gene>
<organism evidence="1 4">
    <name type="scientific">Methanohalophilus halophilus</name>
    <dbReference type="NCBI Taxonomy" id="2177"/>
    <lineage>
        <taxon>Archaea</taxon>
        <taxon>Methanobacteriati</taxon>
        <taxon>Methanobacteriota</taxon>
        <taxon>Stenosarchaea group</taxon>
        <taxon>Methanomicrobia</taxon>
        <taxon>Methanosarcinales</taxon>
        <taxon>Methanosarcinaceae</taxon>
        <taxon>Methanohalophilus</taxon>
    </lineage>
</organism>
<evidence type="ECO:0000313" key="4">
    <source>
        <dbReference type="Proteomes" id="UP000186879"/>
    </source>
</evidence>
<sequence length="481" mass="53846">MNKYDAIVIGAGATGLLAALTLSKHGKKVLVLEKNRHVGGNCNSYDVDGFQVDTGPHAITHLEAGPLKRLMENYFDYLPIFEDYGNYFVRTERNFLKVPSNLKEFAVFDALPRKDRLLIAQTLTKELTFSTFGVDLSKKSVYDALPKTLSTDSYNFVDAISHFLSGKSMKETSVHRILTGSSFVRDSITQAQFASIVSKPDRPPVESILQSIIPANYHNQLQLRFNSVSSQFSSLGRLATNKANYSQGYPRKGLKALLNAILYSLPDSVDIKTESEAKKILVEKDQVTGVESDEIYLADIVIHTGFVKHLPELVQDLPRKYIEDLDGIVNSKSLTVWLGLDETRKEFNYRGSEIWFKDNAYWAMPISNYDPTLAPPGKQLVGFAFAIDDSSPEKKEMKKAHETIYKAVPDIQDHVEMQHDQVTIPEKAAVTINGHFAGIRTPIRNLYVAGTDTDSRSMGITRAAYSIIEMLRVLNEDSNLH</sequence>
<evidence type="ECO:0000313" key="1">
    <source>
        <dbReference type="EMBL" id="APH39715.1"/>
    </source>
</evidence>
<evidence type="ECO:0000313" key="6">
    <source>
        <dbReference type="Proteomes" id="UP000267921"/>
    </source>
</evidence>
<protein>
    <submittedName>
        <fullName evidence="2">NAD(P)/FAD-dependent oxidoreductase</fullName>
    </submittedName>
    <submittedName>
        <fullName evidence="3">Phytoene dehydrogenase-related protein</fullName>
    </submittedName>
    <submittedName>
        <fullName evidence="1">UDP-galactopyranose mutase</fullName>
    </submittedName>
</protein>
<dbReference type="Pfam" id="PF13450">
    <property type="entry name" value="NAD_binding_8"/>
    <property type="match status" value="1"/>
</dbReference>
<proteinExistence type="predicted"/>
<accession>A0A1L3Q4E9</accession>
<dbReference type="Proteomes" id="UP000186879">
    <property type="component" value="Chromosome"/>
</dbReference>
<dbReference type="InterPro" id="IPR036188">
    <property type="entry name" value="FAD/NAD-bd_sf"/>
</dbReference>
<dbReference type="STRING" id="2177.BHR79_09625"/>
<dbReference type="Proteomes" id="UP000267921">
    <property type="component" value="Unassembled WGS sequence"/>
</dbReference>
<dbReference type="KEGG" id="mhaz:BHR79_09625"/>
<dbReference type="OrthoDB" id="11867at2157"/>
<dbReference type="PANTHER" id="PTHR43734:SF1">
    <property type="entry name" value="PHYTOENE DESATURASE"/>
    <property type="match status" value="1"/>
</dbReference>
<dbReference type="GeneID" id="30584031"/>
<dbReference type="Proteomes" id="UP000198669">
    <property type="component" value="Unassembled WGS sequence"/>
</dbReference>
<dbReference type="EMBL" id="RJJG01000004">
    <property type="protein sequence ID" value="RNI08948.1"/>
    <property type="molecule type" value="Genomic_DNA"/>
</dbReference>
<evidence type="ECO:0000313" key="3">
    <source>
        <dbReference type="EMBL" id="SDW37070.1"/>
    </source>
</evidence>
<dbReference type="PANTHER" id="PTHR43734">
    <property type="entry name" value="PHYTOENE DESATURASE"/>
    <property type="match status" value="1"/>
</dbReference>
<dbReference type="Gene3D" id="3.50.50.60">
    <property type="entry name" value="FAD/NAD(P)-binding domain"/>
    <property type="match status" value="2"/>
</dbReference>
<dbReference type="PRINTS" id="PR00420">
    <property type="entry name" value="RNGMNOXGNASE"/>
</dbReference>
<dbReference type="AlphaFoldDB" id="A0A1L3Q4E9"/>
<name>A0A1L3Q4E9_9EURY</name>
<reference evidence="1 4" key="1">
    <citation type="submission" date="2016-10" db="EMBL/GenBank/DDBJ databases">
        <title>Methanohalophilus halophilus.</title>
        <authorList>
            <person name="L'haridon S."/>
        </authorList>
    </citation>
    <scope>NUCLEOTIDE SEQUENCE [LARGE SCALE GENOMIC DNA]</scope>
    <source>
        <strain evidence="1 4">Z-7982</strain>
    </source>
</reference>
<keyword evidence="4" id="KW-1185">Reference proteome</keyword>